<accession>A0ABW5FLD3</accession>
<feature type="region of interest" description="Disordered" evidence="1">
    <location>
        <begin position="263"/>
        <end position="300"/>
    </location>
</feature>
<reference evidence="3" key="1">
    <citation type="journal article" date="2019" name="Int. J. Syst. Evol. Microbiol.">
        <title>The Global Catalogue of Microorganisms (GCM) 10K type strain sequencing project: providing services to taxonomists for standard genome sequencing and annotation.</title>
        <authorList>
            <consortium name="The Broad Institute Genomics Platform"/>
            <consortium name="The Broad Institute Genome Sequencing Center for Infectious Disease"/>
            <person name="Wu L."/>
            <person name="Ma J."/>
        </authorList>
    </citation>
    <scope>NUCLEOTIDE SEQUENCE [LARGE SCALE GENOMIC DNA]</scope>
    <source>
        <strain evidence="3">CGMCC 4.7645</strain>
    </source>
</reference>
<evidence type="ECO:0000256" key="1">
    <source>
        <dbReference type="SAM" id="MobiDB-lite"/>
    </source>
</evidence>
<keyword evidence="3" id="KW-1185">Reference proteome</keyword>
<feature type="region of interest" description="Disordered" evidence="1">
    <location>
        <begin position="130"/>
        <end position="186"/>
    </location>
</feature>
<gene>
    <name evidence="2" type="ORF">ACFSXZ_01560</name>
</gene>
<feature type="compositionally biased region" description="Pro residues" evidence="1">
    <location>
        <begin position="137"/>
        <end position="147"/>
    </location>
</feature>
<dbReference type="RefSeq" id="WP_378260414.1">
    <property type="nucleotide sequence ID" value="NZ_JBHUKR010000003.1"/>
</dbReference>
<name>A0ABW5FLD3_9PSEU</name>
<protein>
    <submittedName>
        <fullName evidence="2">Uncharacterized protein</fullName>
    </submittedName>
</protein>
<dbReference type="EMBL" id="JBHUKR010000003">
    <property type="protein sequence ID" value="MFD2415004.1"/>
    <property type="molecule type" value="Genomic_DNA"/>
</dbReference>
<proteinExistence type="predicted"/>
<feature type="region of interest" description="Disordered" evidence="1">
    <location>
        <begin position="1"/>
        <end position="43"/>
    </location>
</feature>
<feature type="region of interest" description="Disordered" evidence="1">
    <location>
        <begin position="89"/>
        <end position="110"/>
    </location>
</feature>
<sequence>MTSTPHREPGRCPHRPPHRRTPSPARTGQGRHRAASRTAATGRGRAARLATVWPFADAASLPGTAVLAGWLGRTILTLVTTCTRPGDRVLLLTPPAPPHTAPRTPGRTHDTDPYTGLAEAVWTLSPLGRGAETATAAPPPDYPSDPTDPPRHTGTESGSRPRPNRLGMHPVPAPNTDSTHRRHRARHRPRGRFDLIITALNPHTTDWLGHTDWDALLAPGGLIAIVTHSDSRGGRLLDPNPFLMDTLGNRGLRCLDHIAILTAPTPDPPGSPVAKRTDAATPPLSRSPRADDSGPPALRPVHHDLVLFGRLSRAASAADLTDRKETPDV</sequence>
<feature type="compositionally biased region" description="Basic residues" evidence="1">
    <location>
        <begin position="12"/>
        <end position="21"/>
    </location>
</feature>
<feature type="compositionally biased region" description="Basic and acidic residues" evidence="1">
    <location>
        <begin position="1"/>
        <end position="11"/>
    </location>
</feature>
<evidence type="ECO:0000313" key="2">
    <source>
        <dbReference type="EMBL" id="MFD2415004.1"/>
    </source>
</evidence>
<dbReference type="Proteomes" id="UP001597417">
    <property type="component" value="Unassembled WGS sequence"/>
</dbReference>
<evidence type="ECO:0000313" key="3">
    <source>
        <dbReference type="Proteomes" id="UP001597417"/>
    </source>
</evidence>
<comment type="caution">
    <text evidence="2">The sequence shown here is derived from an EMBL/GenBank/DDBJ whole genome shotgun (WGS) entry which is preliminary data.</text>
</comment>
<organism evidence="2 3">
    <name type="scientific">Amycolatopsis pigmentata</name>
    <dbReference type="NCBI Taxonomy" id="450801"/>
    <lineage>
        <taxon>Bacteria</taxon>
        <taxon>Bacillati</taxon>
        <taxon>Actinomycetota</taxon>
        <taxon>Actinomycetes</taxon>
        <taxon>Pseudonocardiales</taxon>
        <taxon>Pseudonocardiaceae</taxon>
        <taxon>Amycolatopsis</taxon>
    </lineage>
</organism>